<keyword evidence="2" id="KW-1185">Reference proteome</keyword>
<comment type="caution">
    <text evidence="1">The sequence shown here is derived from an EMBL/GenBank/DDBJ whole genome shotgun (WGS) entry which is preliminary data.</text>
</comment>
<sequence>MDIQAQSLTDVLGAPTSPCLVAATEDTPLIMVKVIAGDLFQFFSVHEQALFNFEKWWSTQQPGQHMYTLDLALDLLQHSPHNPGGPPSSRVKTVDYINAMKRLLEIVHHPFGQGTPTLEVDVFHKLAQVQDVLGLRQIYLDAFYNSMCHFEHSCRGELYVIRVFKGVWEKTLSICLCLGWRELYWRLAARLVFVCSIRIDTSGDRLLYPLAGGDSGSLDGGICGRQTIDVIVAARRKVLR</sequence>
<evidence type="ECO:0000313" key="1">
    <source>
        <dbReference type="EMBL" id="KAK3352659.1"/>
    </source>
</evidence>
<reference evidence="1" key="2">
    <citation type="submission" date="2023-06" db="EMBL/GenBank/DDBJ databases">
        <authorList>
            <consortium name="Lawrence Berkeley National Laboratory"/>
            <person name="Haridas S."/>
            <person name="Hensen N."/>
            <person name="Bonometti L."/>
            <person name="Westerberg I."/>
            <person name="Brannstrom I.O."/>
            <person name="Guillou S."/>
            <person name="Cros-Aarteil S."/>
            <person name="Calhoun S."/>
            <person name="Kuo A."/>
            <person name="Mondo S."/>
            <person name="Pangilinan J."/>
            <person name="Riley R."/>
            <person name="Labutti K."/>
            <person name="Andreopoulos B."/>
            <person name="Lipzen A."/>
            <person name="Chen C."/>
            <person name="Yanf M."/>
            <person name="Daum C."/>
            <person name="Ng V."/>
            <person name="Clum A."/>
            <person name="Steindorff A."/>
            <person name="Ohm R."/>
            <person name="Martin F."/>
            <person name="Silar P."/>
            <person name="Natvig D."/>
            <person name="Lalanne C."/>
            <person name="Gautier V."/>
            <person name="Ament-Velasquez S.L."/>
            <person name="Kruys A."/>
            <person name="Hutchinson M.I."/>
            <person name="Powell A.J."/>
            <person name="Barry K."/>
            <person name="Miller A.N."/>
            <person name="Grigoriev I.V."/>
            <person name="Debuchy R."/>
            <person name="Gladieux P."/>
            <person name="Thoren M.H."/>
            <person name="Johannesson H."/>
        </authorList>
    </citation>
    <scope>NUCLEOTIDE SEQUENCE</scope>
    <source>
        <strain evidence="1">CBS 955.72</strain>
    </source>
</reference>
<protein>
    <submittedName>
        <fullName evidence="1">Uncharacterized protein</fullName>
    </submittedName>
</protein>
<dbReference type="EMBL" id="JAUIQD010000004">
    <property type="protein sequence ID" value="KAK3352659.1"/>
    <property type="molecule type" value="Genomic_DNA"/>
</dbReference>
<evidence type="ECO:0000313" key="2">
    <source>
        <dbReference type="Proteomes" id="UP001275084"/>
    </source>
</evidence>
<organism evidence="1 2">
    <name type="scientific">Lasiosphaeria hispida</name>
    <dbReference type="NCBI Taxonomy" id="260671"/>
    <lineage>
        <taxon>Eukaryota</taxon>
        <taxon>Fungi</taxon>
        <taxon>Dikarya</taxon>
        <taxon>Ascomycota</taxon>
        <taxon>Pezizomycotina</taxon>
        <taxon>Sordariomycetes</taxon>
        <taxon>Sordariomycetidae</taxon>
        <taxon>Sordariales</taxon>
        <taxon>Lasiosphaeriaceae</taxon>
        <taxon>Lasiosphaeria</taxon>
    </lineage>
</organism>
<accession>A0AAJ0ME06</accession>
<dbReference type="AlphaFoldDB" id="A0AAJ0ME06"/>
<dbReference type="Proteomes" id="UP001275084">
    <property type="component" value="Unassembled WGS sequence"/>
</dbReference>
<gene>
    <name evidence="1" type="ORF">B0T25DRAFT_542468</name>
</gene>
<proteinExistence type="predicted"/>
<name>A0AAJ0ME06_9PEZI</name>
<reference evidence="1" key="1">
    <citation type="journal article" date="2023" name="Mol. Phylogenet. Evol.">
        <title>Genome-scale phylogeny and comparative genomics of the fungal order Sordariales.</title>
        <authorList>
            <person name="Hensen N."/>
            <person name="Bonometti L."/>
            <person name="Westerberg I."/>
            <person name="Brannstrom I.O."/>
            <person name="Guillou S."/>
            <person name="Cros-Aarteil S."/>
            <person name="Calhoun S."/>
            <person name="Haridas S."/>
            <person name="Kuo A."/>
            <person name="Mondo S."/>
            <person name="Pangilinan J."/>
            <person name="Riley R."/>
            <person name="LaButti K."/>
            <person name="Andreopoulos B."/>
            <person name="Lipzen A."/>
            <person name="Chen C."/>
            <person name="Yan M."/>
            <person name="Daum C."/>
            <person name="Ng V."/>
            <person name="Clum A."/>
            <person name="Steindorff A."/>
            <person name="Ohm R.A."/>
            <person name="Martin F."/>
            <person name="Silar P."/>
            <person name="Natvig D.O."/>
            <person name="Lalanne C."/>
            <person name="Gautier V."/>
            <person name="Ament-Velasquez S.L."/>
            <person name="Kruys A."/>
            <person name="Hutchinson M.I."/>
            <person name="Powell A.J."/>
            <person name="Barry K."/>
            <person name="Miller A.N."/>
            <person name="Grigoriev I.V."/>
            <person name="Debuchy R."/>
            <person name="Gladieux P."/>
            <person name="Hiltunen Thoren M."/>
            <person name="Johannesson H."/>
        </authorList>
    </citation>
    <scope>NUCLEOTIDE SEQUENCE</scope>
    <source>
        <strain evidence="1">CBS 955.72</strain>
    </source>
</reference>